<dbReference type="GO" id="GO:0016787">
    <property type="term" value="F:hydrolase activity"/>
    <property type="evidence" value="ECO:0007669"/>
    <property type="project" value="UniProtKB-KW"/>
</dbReference>
<dbReference type="SMART" id="SM00973">
    <property type="entry name" value="Sec63"/>
    <property type="match status" value="1"/>
</dbReference>
<sequence>MDKEVIKPTENGRLMAGYCISFETMKMFGTLNESETLQEMITLFSTSQEFSDIQLRVSEKRALNALNASKTHSTIRFPLSGKIKSGSMKVNCLIQAQLGCLPVTDFPLVQDTAKIFRIGLRLVKCYSDLQRSKKTLSSVLTALLLVQCFKAKLWENSLYVSRQLENIGECSIMLQLFTASLMTF</sequence>
<dbReference type="PANTHER" id="PTHR47835">
    <property type="entry name" value="HFM1, ATP DEPENDENT DNA HELICASE HOMOLOG"/>
    <property type="match status" value="1"/>
</dbReference>
<dbReference type="AlphaFoldDB" id="A0A8C4NDJ7"/>
<dbReference type="FunFam" id="1.10.3380.10:FF:000006">
    <property type="entry name" value="probable ATP-dependent DNA helicase HFM1 isoform X1"/>
    <property type="match status" value="1"/>
</dbReference>
<organism evidence="2 3">
    <name type="scientific">Eptatretus burgeri</name>
    <name type="common">Inshore hagfish</name>
    <dbReference type="NCBI Taxonomy" id="7764"/>
    <lineage>
        <taxon>Eukaryota</taxon>
        <taxon>Metazoa</taxon>
        <taxon>Chordata</taxon>
        <taxon>Craniata</taxon>
        <taxon>Vertebrata</taxon>
        <taxon>Cyclostomata</taxon>
        <taxon>Myxini</taxon>
        <taxon>Myxiniformes</taxon>
        <taxon>Myxinidae</taxon>
        <taxon>Eptatretinae</taxon>
        <taxon>Eptatretus</taxon>
    </lineage>
</organism>
<dbReference type="GO" id="GO:0051321">
    <property type="term" value="P:meiotic cell cycle"/>
    <property type="evidence" value="ECO:0007669"/>
    <property type="project" value="UniProtKB-KW"/>
</dbReference>
<dbReference type="Gene3D" id="1.10.3380.10">
    <property type="entry name" value="Sec63 N-terminal domain-like domain"/>
    <property type="match status" value="1"/>
</dbReference>
<dbReference type="PANTHER" id="PTHR47835:SF3">
    <property type="entry name" value="HELICASE FOR MEIOSIS 1"/>
    <property type="match status" value="1"/>
</dbReference>
<proteinExistence type="predicted"/>
<feature type="domain" description="SEC63" evidence="1">
    <location>
        <begin position="8"/>
        <end position="184"/>
    </location>
</feature>
<evidence type="ECO:0000259" key="1">
    <source>
        <dbReference type="SMART" id="SM00973"/>
    </source>
</evidence>
<dbReference type="Pfam" id="PF02889">
    <property type="entry name" value="Sec63"/>
    <property type="match status" value="1"/>
</dbReference>
<name>A0A8C4NDJ7_EPTBU</name>
<dbReference type="InterPro" id="IPR004179">
    <property type="entry name" value="Sec63-dom"/>
</dbReference>
<reference evidence="2" key="1">
    <citation type="submission" date="2025-05" db="UniProtKB">
        <authorList>
            <consortium name="Ensembl"/>
        </authorList>
    </citation>
    <scope>IDENTIFICATION</scope>
</reference>
<dbReference type="Ensembl" id="ENSEBUT00000005426.1">
    <property type="protein sequence ID" value="ENSEBUP00000004988.1"/>
    <property type="gene ID" value="ENSEBUG00000003442.1"/>
</dbReference>
<dbReference type="SUPFAM" id="SSF158702">
    <property type="entry name" value="Sec63 N-terminal domain-like"/>
    <property type="match status" value="1"/>
</dbReference>
<dbReference type="Ensembl" id="ENSEBUT00000005407.1">
    <property type="protein sequence ID" value="ENSEBUP00000004970.1"/>
    <property type="gene ID" value="ENSEBUG00000003442.1"/>
</dbReference>
<dbReference type="InterPro" id="IPR052247">
    <property type="entry name" value="Meiotic_Crossover_Helicase"/>
</dbReference>
<dbReference type="OMA" id="CISFETM"/>
<evidence type="ECO:0000313" key="3">
    <source>
        <dbReference type="Proteomes" id="UP000694388"/>
    </source>
</evidence>
<evidence type="ECO:0000313" key="2">
    <source>
        <dbReference type="Ensembl" id="ENSEBUP00000004988.1"/>
    </source>
</evidence>
<accession>A0A8C4NDJ7</accession>
<protein>
    <recommendedName>
        <fullName evidence="1">SEC63 domain-containing protein</fullName>
    </recommendedName>
</protein>
<dbReference type="Proteomes" id="UP000694388">
    <property type="component" value="Unplaced"/>
</dbReference>
<keyword evidence="3" id="KW-1185">Reference proteome</keyword>
<dbReference type="GeneTree" id="ENSGT00550000074822"/>
<dbReference type="GO" id="GO:0043138">
    <property type="term" value="F:3'-5' DNA helicase activity"/>
    <property type="evidence" value="ECO:0007669"/>
    <property type="project" value="UniProtKB-EC"/>
</dbReference>